<proteinExistence type="inferred from homology"/>
<dbReference type="PROSITE" id="PS00710">
    <property type="entry name" value="PGM_PMM"/>
    <property type="match status" value="1"/>
</dbReference>
<dbReference type="Pfam" id="PF00408">
    <property type="entry name" value="PGM_PMM_IV"/>
    <property type="match status" value="1"/>
</dbReference>
<dbReference type="InterPro" id="IPR005843">
    <property type="entry name" value="A-D-PHexomutase_C"/>
</dbReference>
<protein>
    <recommendedName>
        <fullName evidence="4">phosphoglucomutase (alpha-D-glucose-1,6-bisphosphate-dependent)</fullName>
        <ecNumber evidence="4">5.4.2.2</ecNumber>
    </recommendedName>
</protein>
<dbReference type="InterPro" id="IPR016055">
    <property type="entry name" value="A-D-PHexomutase_a/b/a-I/II/III"/>
</dbReference>
<keyword evidence="16" id="KW-1185">Reference proteome</keyword>
<evidence type="ECO:0000256" key="6">
    <source>
        <dbReference type="ARBA" id="ARBA00022553"/>
    </source>
</evidence>
<dbReference type="Pfam" id="PF02878">
    <property type="entry name" value="PGM_PMM_I"/>
    <property type="match status" value="1"/>
</dbReference>
<feature type="domain" description="Alpha-D-phosphohexomutase C-terminal" evidence="11">
    <location>
        <begin position="512"/>
        <end position="557"/>
    </location>
</feature>
<reference evidence="15 16" key="1">
    <citation type="submission" date="2023-02" db="EMBL/GenBank/DDBJ databases">
        <title>Genome sequence of Lacticaseibacillus sp. KACC 23028.</title>
        <authorList>
            <person name="Kim S."/>
            <person name="Heo J."/>
            <person name="Kwon S.-W."/>
        </authorList>
    </citation>
    <scope>NUCLEOTIDE SEQUENCE [LARGE SCALE GENOMIC DNA]</scope>
    <source>
        <strain evidence="15 16">KACC 23028</strain>
    </source>
</reference>
<feature type="domain" description="Alpha-D-phosphohexomutase alpha/beta/alpha" evidence="13">
    <location>
        <begin position="210"/>
        <end position="314"/>
    </location>
</feature>
<feature type="domain" description="Alpha-D-phosphohexomutase alpha/beta/alpha" evidence="12">
    <location>
        <begin position="42"/>
        <end position="179"/>
    </location>
</feature>
<keyword evidence="9" id="KW-0413">Isomerase</keyword>
<keyword evidence="7 10" id="KW-0479">Metal-binding</keyword>
<evidence type="ECO:0000259" key="11">
    <source>
        <dbReference type="Pfam" id="PF00408"/>
    </source>
</evidence>
<evidence type="ECO:0000256" key="8">
    <source>
        <dbReference type="ARBA" id="ARBA00022842"/>
    </source>
</evidence>
<dbReference type="PANTHER" id="PTHR45745">
    <property type="entry name" value="PHOSPHOMANNOMUTASE 45A"/>
    <property type="match status" value="1"/>
</dbReference>
<organism evidence="15 16">
    <name type="scientific">Lacticaseibacillus pabuli</name>
    <dbReference type="NCBI Taxonomy" id="3025672"/>
    <lineage>
        <taxon>Bacteria</taxon>
        <taxon>Bacillati</taxon>
        <taxon>Bacillota</taxon>
        <taxon>Bacilli</taxon>
        <taxon>Lactobacillales</taxon>
        <taxon>Lactobacillaceae</taxon>
        <taxon>Lacticaseibacillus</taxon>
    </lineage>
</organism>
<evidence type="ECO:0000256" key="7">
    <source>
        <dbReference type="ARBA" id="ARBA00022723"/>
    </source>
</evidence>
<keyword evidence="8 10" id="KW-0460">Magnesium</keyword>
<dbReference type="Pfam" id="PF02880">
    <property type="entry name" value="PGM_PMM_III"/>
    <property type="match status" value="1"/>
</dbReference>
<gene>
    <name evidence="15" type="ORF">PQ472_08575</name>
</gene>
<evidence type="ECO:0000256" key="10">
    <source>
        <dbReference type="RuleBase" id="RU004326"/>
    </source>
</evidence>
<dbReference type="Gene3D" id="3.30.310.50">
    <property type="entry name" value="Alpha-D-phosphohexomutase, C-terminal domain"/>
    <property type="match status" value="1"/>
</dbReference>
<evidence type="ECO:0000259" key="14">
    <source>
        <dbReference type="Pfam" id="PF02880"/>
    </source>
</evidence>
<dbReference type="Proteomes" id="UP001220377">
    <property type="component" value="Chromosome"/>
</dbReference>
<dbReference type="CDD" id="cd05799">
    <property type="entry name" value="PGM2"/>
    <property type="match status" value="1"/>
</dbReference>
<dbReference type="InterPro" id="IPR016066">
    <property type="entry name" value="A-D-PHexomutase_CS"/>
</dbReference>
<evidence type="ECO:0000259" key="12">
    <source>
        <dbReference type="Pfam" id="PF02878"/>
    </source>
</evidence>
<comment type="catalytic activity">
    <reaction evidence="1">
        <text>alpha-D-glucose 1-phosphate = alpha-D-glucose 6-phosphate</text>
        <dbReference type="Rhea" id="RHEA:23536"/>
        <dbReference type="ChEBI" id="CHEBI:58225"/>
        <dbReference type="ChEBI" id="CHEBI:58601"/>
        <dbReference type="EC" id="5.4.2.2"/>
    </reaction>
</comment>
<dbReference type="InterPro" id="IPR036900">
    <property type="entry name" value="A-D-PHexomutase_C_sf"/>
</dbReference>
<dbReference type="RefSeq" id="WP_274259114.1">
    <property type="nucleotide sequence ID" value="NZ_CP117884.1"/>
</dbReference>
<evidence type="ECO:0000313" key="16">
    <source>
        <dbReference type="Proteomes" id="UP001220377"/>
    </source>
</evidence>
<keyword evidence="6" id="KW-0597">Phosphoprotein</keyword>
<sequence>MGFEENYAKWREQTGLPDELVADLDRMQGDASLREDAFAVPMAFGTAGMRGVFGAGINRMNIYTIAQATAGLARYMTEQGKDAMARGVAIAFDPRHNSELFAHVSARVLGAAGIKTYVFDALRPTPELSFAVRHLHTFSGIVITASHNPKQYDGYKIYGEDGAQLPPDASDKITSYIRSVTDIFHIAQANETDIRMSGLMQLIGEDVDQAYLDQIATVTIDPELVKRVGKTMKLVYTPLHGTGKVPVMRALQRAGFANFSMVAKQAIYDPEFITVTHPNPEFKEAFDLAIKLGKQQDADLLIATDPDADRLGTAVRIGDDYHLLTGNQLASLMLHYVLDASKRNGKLPKNAAVVKSFVSTELADRICADYGVDMVTVETGFKFIGDAINHFEQTGEHTFMFGFEESYGYLVKPFVRDKDAVQSTLLLSEVAAYYQERGMTLADAMEELYAKYGYFSESTTSLEFDGVTGPKRMQALMDAFRKQNPDNFAGTAVTRTEDYQTGVATAADGKQSELTLPTSDVLKYYLTDDTWIAIRPSGTEPKVKFYIGVSADSQDAAQKRLASYAQALSDFADSVD</sequence>
<dbReference type="InterPro" id="IPR005846">
    <property type="entry name" value="A-D-PHexomutase_a/b/a-III"/>
</dbReference>
<name>A0ABY7WP54_9LACO</name>
<comment type="cofactor">
    <cofactor evidence="2">
        <name>Mg(2+)</name>
        <dbReference type="ChEBI" id="CHEBI:18420"/>
    </cofactor>
</comment>
<dbReference type="PANTHER" id="PTHR45745:SF1">
    <property type="entry name" value="PHOSPHOGLUCOMUTASE 2B-RELATED"/>
    <property type="match status" value="1"/>
</dbReference>
<dbReference type="InterPro" id="IPR005844">
    <property type="entry name" value="A-D-PHexomutase_a/b/a-I"/>
</dbReference>
<evidence type="ECO:0000259" key="13">
    <source>
        <dbReference type="Pfam" id="PF02879"/>
    </source>
</evidence>
<dbReference type="SUPFAM" id="SSF53738">
    <property type="entry name" value="Phosphoglucomutase, first 3 domains"/>
    <property type="match status" value="3"/>
</dbReference>
<dbReference type="EMBL" id="CP117884">
    <property type="protein sequence ID" value="WDF81975.1"/>
    <property type="molecule type" value="Genomic_DNA"/>
</dbReference>
<keyword evidence="5" id="KW-0119">Carbohydrate metabolism</keyword>
<evidence type="ECO:0000256" key="4">
    <source>
        <dbReference type="ARBA" id="ARBA00012728"/>
    </source>
</evidence>
<dbReference type="EC" id="5.4.2.2" evidence="4"/>
<evidence type="ECO:0000256" key="2">
    <source>
        <dbReference type="ARBA" id="ARBA00001946"/>
    </source>
</evidence>
<feature type="domain" description="Alpha-D-phosphohexomutase alpha/beta/alpha" evidence="14">
    <location>
        <begin position="326"/>
        <end position="452"/>
    </location>
</feature>
<dbReference type="InterPro" id="IPR005845">
    <property type="entry name" value="A-D-PHexomutase_a/b/a-II"/>
</dbReference>
<evidence type="ECO:0000256" key="5">
    <source>
        <dbReference type="ARBA" id="ARBA00022526"/>
    </source>
</evidence>
<dbReference type="SUPFAM" id="SSF55957">
    <property type="entry name" value="Phosphoglucomutase, C-terminal domain"/>
    <property type="match status" value="1"/>
</dbReference>
<keyword evidence="5" id="KW-0313">Glucose metabolism</keyword>
<accession>A0ABY7WP54</accession>
<evidence type="ECO:0000256" key="3">
    <source>
        <dbReference type="ARBA" id="ARBA00010231"/>
    </source>
</evidence>
<evidence type="ECO:0000256" key="9">
    <source>
        <dbReference type="ARBA" id="ARBA00023235"/>
    </source>
</evidence>
<dbReference type="Pfam" id="PF02879">
    <property type="entry name" value="PGM_PMM_II"/>
    <property type="match status" value="1"/>
</dbReference>
<evidence type="ECO:0000256" key="1">
    <source>
        <dbReference type="ARBA" id="ARBA00000443"/>
    </source>
</evidence>
<dbReference type="Gene3D" id="3.40.120.10">
    <property type="entry name" value="Alpha-D-Glucose-1,6-Bisphosphate, subunit A, domain 3"/>
    <property type="match status" value="3"/>
</dbReference>
<comment type="similarity">
    <text evidence="3 10">Belongs to the phosphohexose mutase family.</text>
</comment>
<evidence type="ECO:0000313" key="15">
    <source>
        <dbReference type="EMBL" id="WDF81975.1"/>
    </source>
</evidence>